<dbReference type="STRING" id="240303.SAMN05421677_105227"/>
<accession>A0A1H0K5W5</accession>
<dbReference type="PROSITE" id="PS51257">
    <property type="entry name" value="PROKAR_LIPOPROTEIN"/>
    <property type="match status" value="1"/>
</dbReference>
<name>A0A1H0K5W5_HALAD</name>
<dbReference type="Pfam" id="PF26353">
    <property type="entry name" value="YhfM"/>
    <property type="match status" value="1"/>
</dbReference>
<evidence type="ECO:0000313" key="2">
    <source>
        <dbReference type="EMBL" id="SDO51173.1"/>
    </source>
</evidence>
<sequence>MRSFLLFLAVFLTSCSPLSVHIPEKMTIHEMESFEEKKQGKAYVITDKEDIRKFQSGIWGARKESGAVDLDEPDLSFTLNKESYFLWLDLGIIMNQANTHTLYILKERDHENIKRIIVERNDRL</sequence>
<dbReference type="InterPro" id="IPR058780">
    <property type="entry name" value="YhfM-like_dom"/>
</dbReference>
<dbReference type="AlphaFoldDB" id="A0A1H0K5W5"/>
<dbReference type="OrthoDB" id="2738838at2"/>
<proteinExistence type="predicted"/>
<dbReference type="RefSeq" id="WP_089651869.1">
    <property type="nucleotide sequence ID" value="NZ_FNIZ01000005.1"/>
</dbReference>
<dbReference type="EMBL" id="FNIZ01000005">
    <property type="protein sequence ID" value="SDO51173.1"/>
    <property type="molecule type" value="Genomic_DNA"/>
</dbReference>
<protein>
    <recommendedName>
        <fullName evidence="1">YhfM-like domain-containing protein</fullName>
    </recommendedName>
</protein>
<dbReference type="Proteomes" id="UP000198860">
    <property type="component" value="Unassembled WGS sequence"/>
</dbReference>
<organism evidence="2 3">
    <name type="scientific">Halobacillus aidingensis</name>
    <dbReference type="NCBI Taxonomy" id="240303"/>
    <lineage>
        <taxon>Bacteria</taxon>
        <taxon>Bacillati</taxon>
        <taxon>Bacillota</taxon>
        <taxon>Bacilli</taxon>
        <taxon>Bacillales</taxon>
        <taxon>Bacillaceae</taxon>
        <taxon>Halobacillus</taxon>
    </lineage>
</organism>
<feature type="domain" description="YhfM-like" evidence="1">
    <location>
        <begin position="36"/>
        <end position="119"/>
    </location>
</feature>
<gene>
    <name evidence="2" type="ORF">SAMN05421677_105227</name>
</gene>
<evidence type="ECO:0000259" key="1">
    <source>
        <dbReference type="Pfam" id="PF26353"/>
    </source>
</evidence>
<evidence type="ECO:0000313" key="3">
    <source>
        <dbReference type="Proteomes" id="UP000198860"/>
    </source>
</evidence>
<reference evidence="3" key="1">
    <citation type="submission" date="2016-10" db="EMBL/GenBank/DDBJ databases">
        <authorList>
            <person name="Varghese N."/>
            <person name="Submissions S."/>
        </authorList>
    </citation>
    <scope>NUCLEOTIDE SEQUENCE [LARGE SCALE GENOMIC DNA]</scope>
    <source>
        <strain evidence="3">CGMCC 1.3703</strain>
    </source>
</reference>
<keyword evidence="3" id="KW-1185">Reference proteome</keyword>